<dbReference type="Proteomes" id="UP000215027">
    <property type="component" value="Chromosome I"/>
</dbReference>
<protein>
    <submittedName>
        <fullName evidence="1">Uncharacterized protein</fullName>
    </submittedName>
</protein>
<organism evidence="1 2">
    <name type="scientific">Candidatus Promineifilum breve</name>
    <dbReference type="NCBI Taxonomy" id="1806508"/>
    <lineage>
        <taxon>Bacteria</taxon>
        <taxon>Bacillati</taxon>
        <taxon>Chloroflexota</taxon>
        <taxon>Ardenticatenia</taxon>
        <taxon>Candidatus Promineifilales</taxon>
        <taxon>Candidatus Promineifilaceae</taxon>
        <taxon>Candidatus Promineifilum</taxon>
    </lineage>
</organism>
<reference evidence="1" key="1">
    <citation type="submission" date="2016-01" db="EMBL/GenBank/DDBJ databases">
        <authorList>
            <person name="Mcilroy J.S."/>
            <person name="Karst M S."/>
            <person name="Albertsen M."/>
        </authorList>
    </citation>
    <scope>NUCLEOTIDE SEQUENCE</scope>
    <source>
        <strain evidence="1">Cfx-K</strain>
    </source>
</reference>
<accession>A0A160T339</accession>
<gene>
    <name evidence="1" type="ORF">CFX0092_A1052</name>
</gene>
<name>A0A160T339_9CHLR</name>
<evidence type="ECO:0000313" key="1">
    <source>
        <dbReference type="EMBL" id="CUS02930.2"/>
    </source>
</evidence>
<sequence length="57" mass="5907">MASGEWRVASAEGDLLPATRYPPPATCCAQAIILPCPLPPCPPAPLRGGQPLTLLVK</sequence>
<dbReference type="AlphaFoldDB" id="A0A160T339"/>
<keyword evidence="2" id="KW-1185">Reference proteome</keyword>
<dbReference type="KEGG" id="pbf:CFX0092_A1052"/>
<evidence type="ECO:0000313" key="2">
    <source>
        <dbReference type="Proteomes" id="UP000215027"/>
    </source>
</evidence>
<dbReference type="EMBL" id="LN890655">
    <property type="protein sequence ID" value="CUS02930.2"/>
    <property type="molecule type" value="Genomic_DNA"/>
</dbReference>
<proteinExistence type="predicted"/>